<evidence type="ECO:0000256" key="1">
    <source>
        <dbReference type="ARBA" id="ARBA00004141"/>
    </source>
</evidence>
<dbReference type="SMART" id="SM00044">
    <property type="entry name" value="CYCc"/>
    <property type="match status" value="1"/>
</dbReference>
<evidence type="ECO:0000256" key="2">
    <source>
        <dbReference type="ARBA" id="ARBA00008130"/>
    </source>
</evidence>
<dbReference type="GO" id="GO:0004383">
    <property type="term" value="F:guanylate cyclase activity"/>
    <property type="evidence" value="ECO:0007669"/>
    <property type="project" value="TreeGrafter"/>
</dbReference>
<evidence type="ECO:0000313" key="12">
    <source>
        <dbReference type="Proteomes" id="UP000319731"/>
    </source>
</evidence>
<dbReference type="OrthoDB" id="60033at2759"/>
<dbReference type="RefSeq" id="XP_031024454.1">
    <property type="nucleotide sequence ID" value="XM_031169560.1"/>
</dbReference>
<dbReference type="GO" id="GO:0001653">
    <property type="term" value="F:peptide receptor activity"/>
    <property type="evidence" value="ECO:0007669"/>
    <property type="project" value="TreeGrafter"/>
</dbReference>
<evidence type="ECO:0000256" key="5">
    <source>
        <dbReference type="ARBA" id="ARBA00022989"/>
    </source>
</evidence>
<dbReference type="GO" id="GO:0005886">
    <property type="term" value="C:plasma membrane"/>
    <property type="evidence" value="ECO:0007669"/>
    <property type="project" value="TreeGrafter"/>
</dbReference>
<feature type="transmembrane region" description="Helical" evidence="9">
    <location>
        <begin position="167"/>
        <end position="186"/>
    </location>
</feature>
<evidence type="ECO:0000256" key="7">
    <source>
        <dbReference type="ARBA" id="ARBA00023239"/>
    </source>
</evidence>
<dbReference type="Gene3D" id="3.30.70.1230">
    <property type="entry name" value="Nucleotide cyclase"/>
    <property type="match status" value="1"/>
</dbReference>
<dbReference type="GO" id="GO:0004016">
    <property type="term" value="F:adenylate cyclase activity"/>
    <property type="evidence" value="ECO:0007669"/>
    <property type="project" value="TreeGrafter"/>
</dbReference>
<dbReference type="PROSITE" id="PS50125">
    <property type="entry name" value="GUANYLATE_CYCLASE_2"/>
    <property type="match status" value="1"/>
</dbReference>
<dbReference type="EMBL" id="QEAO01000020">
    <property type="protein sequence ID" value="TPX33479.1"/>
    <property type="molecule type" value="Genomic_DNA"/>
</dbReference>
<dbReference type="Proteomes" id="UP000319731">
    <property type="component" value="Unassembled WGS sequence"/>
</dbReference>
<dbReference type="GeneID" id="42004857"/>
<dbReference type="SUPFAM" id="SSF81321">
    <property type="entry name" value="Family A G protein-coupled receptor-like"/>
    <property type="match status" value="1"/>
</dbReference>
<dbReference type="GO" id="GO:0007168">
    <property type="term" value="P:receptor guanylyl cyclase signaling pathway"/>
    <property type="evidence" value="ECO:0007669"/>
    <property type="project" value="TreeGrafter"/>
</dbReference>
<evidence type="ECO:0000256" key="4">
    <source>
        <dbReference type="ARBA" id="ARBA00022741"/>
    </source>
</evidence>
<feature type="compositionally biased region" description="Basic and acidic residues" evidence="8">
    <location>
        <begin position="43"/>
        <end position="52"/>
    </location>
</feature>
<gene>
    <name evidence="11" type="ORF">SmJEL517_g03632</name>
</gene>
<keyword evidence="4" id="KW-0547">Nucleotide-binding</keyword>
<feature type="transmembrane region" description="Helical" evidence="9">
    <location>
        <begin position="230"/>
        <end position="248"/>
    </location>
</feature>
<dbReference type="Pfam" id="PF01036">
    <property type="entry name" value="Bac_rhodopsin"/>
    <property type="match status" value="1"/>
</dbReference>
<accession>A0A507C357</accession>
<protein>
    <recommendedName>
        <fullName evidence="10">Guanylate cyclase domain-containing protein</fullName>
    </recommendedName>
</protein>
<feature type="transmembrane region" description="Helical" evidence="9">
    <location>
        <begin position="254"/>
        <end position="273"/>
    </location>
</feature>
<feature type="transmembrane region" description="Helical" evidence="9">
    <location>
        <begin position="294"/>
        <end position="313"/>
    </location>
</feature>
<dbReference type="Pfam" id="PF00211">
    <property type="entry name" value="Guanylate_cyc"/>
    <property type="match status" value="1"/>
</dbReference>
<proteinExistence type="inferred from homology"/>
<sequence length="579" mass="64340">MKDVEGVERGQCLACAGCEEYAFKTKSNQCDDCGCNVSRHKQLNKEETERARSRSKSRGPKKAVDANEEKKEKKSFKDKVSDIESSGRLGNGGALDWILKSFVVWSIVTLACTLYVLSGAHKSRAMTFNRGPSDTYYKFGIMGFAIGMFFAFLTYSGGRTPERRSLAIIMFGVQGIALISYALQLFRLTPSFMMPTGMPWDPARSFEWMACCPTLIYLIAELTRSTHDAWETMGFDYTMIAFGLFGAIMKEPYATWMDTCSCLYFLYVVGSLMKMYNAALNGETDCKLDKASLVFAKWATFCAWWGFTIIYFLQKDQVVSYQFGELLYCGCDMVAKVFLTLILINATVEQATSERLAMLTNIAAELEEQTNATDALLEKMMPAAILEQIKTGKAAEAEEFDNVTVFFSDIANFTVLSSRTSTKDMLATLNKLWLEYDAIAKKWGMYKVETIGDAYLGVAGCPERVPDHADRGCNFAIDIITMITTFKSATNESINIRIGLNSGPVTAGVMGDLNPHWCLVGDTVNIASKMESSSKPMQIHISDVTYELVKNNATLVCTPGDVVTVKGKGPIQTYFVTRK</sequence>
<evidence type="ECO:0000256" key="3">
    <source>
        <dbReference type="ARBA" id="ARBA00022692"/>
    </source>
</evidence>
<reference evidence="11 12" key="1">
    <citation type="journal article" date="2019" name="Sci. Rep.">
        <title>Comparative genomics of chytrid fungi reveal insights into the obligate biotrophic and pathogenic lifestyle of Synchytrium endobioticum.</title>
        <authorList>
            <person name="van de Vossenberg B.T.L.H."/>
            <person name="Warris S."/>
            <person name="Nguyen H.D.T."/>
            <person name="van Gent-Pelzer M.P.E."/>
            <person name="Joly D.L."/>
            <person name="van de Geest H.C."/>
            <person name="Bonants P.J.M."/>
            <person name="Smith D.S."/>
            <person name="Levesque C.A."/>
            <person name="van der Lee T.A.J."/>
        </authorList>
    </citation>
    <scope>NUCLEOTIDE SEQUENCE [LARGE SCALE GENOMIC DNA]</scope>
    <source>
        <strain evidence="11 12">JEL517</strain>
    </source>
</reference>
<comment type="caution">
    <text evidence="11">The sequence shown here is derived from an EMBL/GenBank/DDBJ whole genome shotgun (WGS) entry which is preliminary data.</text>
</comment>
<dbReference type="InterPro" id="IPR001054">
    <property type="entry name" value="A/G_cyclase"/>
</dbReference>
<dbReference type="Gene3D" id="1.20.1070.10">
    <property type="entry name" value="Rhodopsin 7-helix transmembrane proteins"/>
    <property type="match status" value="1"/>
</dbReference>
<dbReference type="PANTHER" id="PTHR11920:SF335">
    <property type="entry name" value="GUANYLATE CYCLASE"/>
    <property type="match status" value="1"/>
</dbReference>
<organism evidence="11 12">
    <name type="scientific">Synchytrium microbalum</name>
    <dbReference type="NCBI Taxonomy" id="1806994"/>
    <lineage>
        <taxon>Eukaryota</taxon>
        <taxon>Fungi</taxon>
        <taxon>Fungi incertae sedis</taxon>
        <taxon>Chytridiomycota</taxon>
        <taxon>Chytridiomycota incertae sedis</taxon>
        <taxon>Chytridiomycetes</taxon>
        <taxon>Synchytriales</taxon>
        <taxon>Synchytriaceae</taxon>
        <taxon>Synchytrium</taxon>
    </lineage>
</organism>
<name>A0A507C357_9FUNG</name>
<evidence type="ECO:0000256" key="8">
    <source>
        <dbReference type="SAM" id="MobiDB-lite"/>
    </source>
</evidence>
<feature type="domain" description="Guanylate cyclase" evidence="10">
    <location>
        <begin position="404"/>
        <end position="531"/>
    </location>
</feature>
<dbReference type="SUPFAM" id="SSF55073">
    <property type="entry name" value="Nucleotide cyclase"/>
    <property type="match status" value="1"/>
</dbReference>
<keyword evidence="7" id="KW-0456">Lyase</keyword>
<dbReference type="GO" id="GO:0000166">
    <property type="term" value="F:nucleotide binding"/>
    <property type="evidence" value="ECO:0007669"/>
    <property type="project" value="UniProtKB-KW"/>
</dbReference>
<feature type="transmembrane region" description="Helical" evidence="9">
    <location>
        <begin position="97"/>
        <end position="116"/>
    </location>
</feature>
<keyword evidence="5 9" id="KW-1133">Transmembrane helix</keyword>
<keyword evidence="3 9" id="KW-0812">Transmembrane</keyword>
<feature type="transmembrane region" description="Helical" evidence="9">
    <location>
        <begin position="325"/>
        <end position="348"/>
    </location>
</feature>
<dbReference type="InterPro" id="IPR029787">
    <property type="entry name" value="Nucleotide_cyclase"/>
</dbReference>
<evidence type="ECO:0000256" key="9">
    <source>
        <dbReference type="SAM" id="Phobius"/>
    </source>
</evidence>
<dbReference type="STRING" id="1806994.A0A507C357"/>
<keyword evidence="12" id="KW-1185">Reference proteome</keyword>
<evidence type="ECO:0000256" key="6">
    <source>
        <dbReference type="ARBA" id="ARBA00023136"/>
    </source>
</evidence>
<dbReference type="InterPro" id="IPR050401">
    <property type="entry name" value="Cyclic_nucleotide_synthase"/>
</dbReference>
<feature type="region of interest" description="Disordered" evidence="8">
    <location>
        <begin position="43"/>
        <end position="77"/>
    </location>
</feature>
<dbReference type="SMART" id="SM01021">
    <property type="entry name" value="Bac_rhodopsin"/>
    <property type="match status" value="1"/>
</dbReference>
<dbReference type="PANTHER" id="PTHR11920">
    <property type="entry name" value="GUANYLYL CYCLASE"/>
    <property type="match status" value="1"/>
</dbReference>
<evidence type="ECO:0000313" key="11">
    <source>
        <dbReference type="EMBL" id="TPX33479.1"/>
    </source>
</evidence>
<comment type="similarity">
    <text evidence="2">Belongs to the archaeal/bacterial/fungal opsin family.</text>
</comment>
<keyword evidence="6 9" id="KW-0472">Membrane</keyword>
<dbReference type="GO" id="GO:0035556">
    <property type="term" value="P:intracellular signal transduction"/>
    <property type="evidence" value="ECO:0007669"/>
    <property type="project" value="InterPro"/>
</dbReference>
<evidence type="ECO:0000259" key="10">
    <source>
        <dbReference type="PROSITE" id="PS50125"/>
    </source>
</evidence>
<dbReference type="InterPro" id="IPR001425">
    <property type="entry name" value="Arc/bac/fun_rhodopsins"/>
</dbReference>
<feature type="compositionally biased region" description="Basic and acidic residues" evidence="8">
    <location>
        <begin position="62"/>
        <end position="77"/>
    </location>
</feature>
<dbReference type="AlphaFoldDB" id="A0A507C357"/>
<feature type="transmembrane region" description="Helical" evidence="9">
    <location>
        <begin position="136"/>
        <end position="155"/>
    </location>
</feature>
<comment type="subcellular location">
    <subcellularLocation>
        <location evidence="1">Membrane</location>
        <topology evidence="1">Multi-pass membrane protein</topology>
    </subcellularLocation>
</comment>
<dbReference type="CDD" id="cd07302">
    <property type="entry name" value="CHD"/>
    <property type="match status" value="1"/>
</dbReference>